<dbReference type="PANTHER" id="PTHR43214:SF24">
    <property type="entry name" value="TRANSCRIPTIONAL REGULATORY PROTEIN NARL-RELATED"/>
    <property type="match status" value="1"/>
</dbReference>
<name>A0A5N5WBU2_STRMB</name>
<dbReference type="Gene3D" id="3.40.50.2300">
    <property type="match status" value="1"/>
</dbReference>
<dbReference type="PROSITE" id="PS50110">
    <property type="entry name" value="RESPONSE_REGULATORY"/>
    <property type="match status" value="1"/>
</dbReference>
<evidence type="ECO:0000256" key="4">
    <source>
        <dbReference type="ARBA" id="ARBA00023163"/>
    </source>
</evidence>
<evidence type="ECO:0000256" key="5">
    <source>
        <dbReference type="PROSITE-ProRule" id="PRU00169"/>
    </source>
</evidence>
<dbReference type="InterPro" id="IPR016032">
    <property type="entry name" value="Sig_transdc_resp-reg_C-effctor"/>
</dbReference>
<dbReference type="CDD" id="cd06170">
    <property type="entry name" value="LuxR_C_like"/>
    <property type="match status" value="1"/>
</dbReference>
<sequence length="236" mass="24642">MGVGNIAPKEAPNTVNVLIADDEALLRTGIRLILEAAAGLTAPMTCTIAEAVSSATHLRPDVVLLGIQPPAAVGLKVLGRLRSLETPPHVAVLSSLDSDSHIGEVLRLGATGFLLRDTDPDVLTRSVRALATGAGCLSAPIVRRLSQGFTSGDAPGHLVGKLRALSARERQTLHLLGHGHTNAEIGRQLNISTTTVKDYVKAVLAKLGVTNRVQAAVIATRTGACGWHIHPNSHCC</sequence>
<keyword evidence="1" id="KW-0597">Phosphoprotein</keyword>
<evidence type="ECO:0000256" key="2">
    <source>
        <dbReference type="ARBA" id="ARBA00023015"/>
    </source>
</evidence>
<organism evidence="8 9">
    <name type="scientific">Streptomyces mobaraensis</name>
    <name type="common">Streptoverticillium mobaraense</name>
    <dbReference type="NCBI Taxonomy" id="35621"/>
    <lineage>
        <taxon>Bacteria</taxon>
        <taxon>Bacillati</taxon>
        <taxon>Actinomycetota</taxon>
        <taxon>Actinomycetes</taxon>
        <taxon>Kitasatosporales</taxon>
        <taxon>Streptomycetaceae</taxon>
        <taxon>Streptomyces</taxon>
    </lineage>
</organism>
<proteinExistence type="predicted"/>
<dbReference type="InterPro" id="IPR039420">
    <property type="entry name" value="WalR-like"/>
</dbReference>
<evidence type="ECO:0000313" key="8">
    <source>
        <dbReference type="EMBL" id="KAB7849202.1"/>
    </source>
</evidence>
<evidence type="ECO:0000256" key="1">
    <source>
        <dbReference type="ARBA" id="ARBA00022553"/>
    </source>
</evidence>
<dbReference type="OrthoDB" id="9808843at2"/>
<evidence type="ECO:0000256" key="3">
    <source>
        <dbReference type="ARBA" id="ARBA00023125"/>
    </source>
</evidence>
<keyword evidence="3" id="KW-0238">DNA-binding</keyword>
<dbReference type="InterPro" id="IPR000792">
    <property type="entry name" value="Tscrpt_reg_LuxR_C"/>
</dbReference>
<keyword evidence="2" id="KW-0805">Transcription regulation</keyword>
<feature type="domain" description="Response regulatory" evidence="7">
    <location>
        <begin position="16"/>
        <end position="131"/>
    </location>
</feature>
<dbReference type="PRINTS" id="PR00038">
    <property type="entry name" value="HTHLUXR"/>
</dbReference>
<dbReference type="EMBL" id="VOKX01000010">
    <property type="protein sequence ID" value="KAB7849202.1"/>
    <property type="molecule type" value="Genomic_DNA"/>
</dbReference>
<dbReference type="PROSITE" id="PS50043">
    <property type="entry name" value="HTH_LUXR_2"/>
    <property type="match status" value="1"/>
</dbReference>
<reference evidence="8 9" key="1">
    <citation type="journal article" date="2019" name="Microb. Cell Fact.">
        <title>Exploring novel herbicidin analogues by transcriptional regulator overexpression and MS/MS molecular networking.</title>
        <authorList>
            <person name="Shi Y."/>
            <person name="Gu R."/>
            <person name="Li Y."/>
            <person name="Wang X."/>
            <person name="Ren W."/>
            <person name="Li X."/>
            <person name="Wang L."/>
            <person name="Xie Y."/>
            <person name="Hong B."/>
        </authorList>
    </citation>
    <scope>NUCLEOTIDE SEQUENCE [LARGE SCALE GENOMIC DNA]</scope>
    <source>
        <strain evidence="8 9">US-43</strain>
    </source>
</reference>
<comment type="caution">
    <text evidence="8">The sequence shown here is derived from an EMBL/GenBank/DDBJ whole genome shotgun (WGS) entry which is preliminary data.</text>
</comment>
<evidence type="ECO:0000259" key="6">
    <source>
        <dbReference type="PROSITE" id="PS50043"/>
    </source>
</evidence>
<dbReference type="InterPro" id="IPR001789">
    <property type="entry name" value="Sig_transdc_resp-reg_receiver"/>
</dbReference>
<dbReference type="InterPro" id="IPR011006">
    <property type="entry name" value="CheY-like_superfamily"/>
</dbReference>
<gene>
    <name evidence="8" type="ORF">FRZ00_07180</name>
</gene>
<keyword evidence="9" id="KW-1185">Reference proteome</keyword>
<keyword evidence="4" id="KW-0804">Transcription</keyword>
<dbReference type="GO" id="GO:0006355">
    <property type="term" value="P:regulation of DNA-templated transcription"/>
    <property type="evidence" value="ECO:0007669"/>
    <property type="project" value="InterPro"/>
</dbReference>
<dbReference type="GO" id="GO:0003677">
    <property type="term" value="F:DNA binding"/>
    <property type="evidence" value="ECO:0007669"/>
    <property type="project" value="UniProtKB-KW"/>
</dbReference>
<dbReference type="SUPFAM" id="SSF52172">
    <property type="entry name" value="CheY-like"/>
    <property type="match status" value="1"/>
</dbReference>
<dbReference type="Pfam" id="PF00196">
    <property type="entry name" value="GerE"/>
    <property type="match status" value="1"/>
</dbReference>
<dbReference type="SMART" id="SM00448">
    <property type="entry name" value="REC"/>
    <property type="match status" value="1"/>
</dbReference>
<accession>A0A5N5WBU2</accession>
<dbReference type="Pfam" id="PF00072">
    <property type="entry name" value="Response_reg"/>
    <property type="match status" value="1"/>
</dbReference>
<dbReference type="PROSITE" id="PS00622">
    <property type="entry name" value="HTH_LUXR_1"/>
    <property type="match status" value="1"/>
</dbReference>
<dbReference type="SUPFAM" id="SSF46894">
    <property type="entry name" value="C-terminal effector domain of the bipartite response regulators"/>
    <property type="match status" value="1"/>
</dbReference>
<dbReference type="Proteomes" id="UP000327000">
    <property type="component" value="Unassembled WGS sequence"/>
</dbReference>
<dbReference type="CDD" id="cd17535">
    <property type="entry name" value="REC_NarL-like"/>
    <property type="match status" value="1"/>
</dbReference>
<dbReference type="InterPro" id="IPR058245">
    <property type="entry name" value="NreC/VraR/RcsB-like_REC"/>
</dbReference>
<comment type="caution">
    <text evidence="5">Lacks conserved residue(s) required for the propagation of feature annotation.</text>
</comment>
<evidence type="ECO:0000313" key="9">
    <source>
        <dbReference type="Proteomes" id="UP000327000"/>
    </source>
</evidence>
<protein>
    <submittedName>
        <fullName evidence="8">Response regulator transcription factor</fullName>
    </submittedName>
</protein>
<evidence type="ECO:0000259" key="7">
    <source>
        <dbReference type="PROSITE" id="PS50110"/>
    </source>
</evidence>
<dbReference type="PANTHER" id="PTHR43214">
    <property type="entry name" value="TWO-COMPONENT RESPONSE REGULATOR"/>
    <property type="match status" value="1"/>
</dbReference>
<feature type="domain" description="HTH luxR-type" evidence="6">
    <location>
        <begin position="158"/>
        <end position="223"/>
    </location>
</feature>
<dbReference type="GO" id="GO:0000160">
    <property type="term" value="P:phosphorelay signal transduction system"/>
    <property type="evidence" value="ECO:0007669"/>
    <property type="project" value="InterPro"/>
</dbReference>
<dbReference type="SMART" id="SM00421">
    <property type="entry name" value="HTH_LUXR"/>
    <property type="match status" value="1"/>
</dbReference>
<dbReference type="AlphaFoldDB" id="A0A5N5WBU2"/>